<accession>A0A926Z8E0</accession>
<dbReference type="EMBL" id="JACJPY010000123">
    <property type="protein sequence ID" value="MBD2152613.1"/>
    <property type="molecule type" value="Genomic_DNA"/>
</dbReference>
<evidence type="ECO:0000313" key="1">
    <source>
        <dbReference type="EMBL" id="MBD2152613.1"/>
    </source>
</evidence>
<keyword evidence="2" id="KW-1185">Reference proteome</keyword>
<gene>
    <name evidence="1" type="ORF">H6F44_21185</name>
</gene>
<protein>
    <submittedName>
        <fullName evidence="1">Uncharacterized protein</fullName>
    </submittedName>
</protein>
<comment type="caution">
    <text evidence="1">The sequence shown here is derived from an EMBL/GenBank/DDBJ whole genome shotgun (WGS) entry which is preliminary data.</text>
</comment>
<dbReference type="Proteomes" id="UP000631421">
    <property type="component" value="Unassembled WGS sequence"/>
</dbReference>
<name>A0A926Z8E0_9CYAN</name>
<proteinExistence type="predicted"/>
<evidence type="ECO:0000313" key="2">
    <source>
        <dbReference type="Proteomes" id="UP000631421"/>
    </source>
</evidence>
<reference evidence="1" key="1">
    <citation type="journal article" date="2015" name="ISME J.">
        <title>Draft Genome Sequence of Streptomyces incarnatus NRRL8089, which Produces the Nucleoside Antibiotic Sinefungin.</title>
        <authorList>
            <person name="Oshima K."/>
            <person name="Hattori M."/>
            <person name="Shimizu H."/>
            <person name="Fukuda K."/>
            <person name="Nemoto M."/>
            <person name="Inagaki K."/>
            <person name="Tamura T."/>
        </authorList>
    </citation>
    <scope>NUCLEOTIDE SEQUENCE</scope>
    <source>
        <strain evidence="1">FACHB-1277</strain>
    </source>
</reference>
<dbReference type="AlphaFoldDB" id="A0A926Z8E0"/>
<sequence>MNSYNSITKRVRRDLEMLYKIEAVNKVDFDIVKPIIRKKHGYLVNDFQAIYIDFRNEKAREAK</sequence>
<organism evidence="1 2">
    <name type="scientific">Pseudanabaena cinerea FACHB-1277</name>
    <dbReference type="NCBI Taxonomy" id="2949581"/>
    <lineage>
        <taxon>Bacteria</taxon>
        <taxon>Bacillati</taxon>
        <taxon>Cyanobacteriota</taxon>
        <taxon>Cyanophyceae</taxon>
        <taxon>Pseudanabaenales</taxon>
        <taxon>Pseudanabaenaceae</taxon>
        <taxon>Pseudanabaena</taxon>
        <taxon>Pseudanabaena cinerea</taxon>
    </lineage>
</organism>
<dbReference type="RefSeq" id="WP_190353078.1">
    <property type="nucleotide sequence ID" value="NZ_JACJPY010000123.1"/>
</dbReference>
<reference evidence="1" key="2">
    <citation type="submission" date="2020-08" db="EMBL/GenBank/DDBJ databases">
        <authorList>
            <person name="Chen M."/>
            <person name="Teng W."/>
            <person name="Zhao L."/>
            <person name="Hu C."/>
            <person name="Zhou Y."/>
            <person name="Han B."/>
            <person name="Song L."/>
            <person name="Shu W."/>
        </authorList>
    </citation>
    <scope>NUCLEOTIDE SEQUENCE</scope>
    <source>
        <strain evidence="1">FACHB-1277</strain>
    </source>
</reference>